<sequence length="113" mass="13306">MQPLDGSTCWRLESLQTIGRMRKYNLGFREYSPRSPRSYLIDHIIGSFMVPNRREQCIFEEKRICLPQPWLSPIHVADRRLRHIPIDGMAVRSSVVDVNNPEPRMLGHLYDML</sequence>
<evidence type="ECO:0000313" key="2">
    <source>
        <dbReference type="Proteomes" id="UP000637239"/>
    </source>
</evidence>
<name>A0A7R7VN58_ASPCH</name>
<dbReference type="RefSeq" id="XP_043136181.1">
    <property type="nucleotide sequence ID" value="XM_043278398.1"/>
</dbReference>
<dbReference type="AlphaFoldDB" id="A0A7R7VN58"/>
<dbReference type="EMBL" id="AP024419">
    <property type="protein sequence ID" value="BCR87659.1"/>
    <property type="molecule type" value="Genomic_DNA"/>
</dbReference>
<gene>
    <name evidence="1" type="ORF">ACHE_40223S</name>
</gene>
<evidence type="ECO:0000313" key="1">
    <source>
        <dbReference type="EMBL" id="BCR87659.1"/>
    </source>
</evidence>
<reference evidence="1" key="1">
    <citation type="submission" date="2021-01" db="EMBL/GenBank/DDBJ databases">
        <authorList>
            <consortium name="Aspergillus chevalieri M1 genome sequencing consortium"/>
            <person name="Kazuki M."/>
            <person name="Futagami T."/>
        </authorList>
    </citation>
    <scope>NUCLEOTIDE SEQUENCE</scope>
    <source>
        <strain evidence="1">M1</strain>
    </source>
</reference>
<accession>A0A7R7VN58</accession>
<dbReference type="GeneID" id="66982018"/>
<dbReference type="KEGG" id="ache:ACHE_40223S"/>
<protein>
    <submittedName>
        <fullName evidence="1">Uncharacterized protein</fullName>
    </submittedName>
</protein>
<dbReference type="Proteomes" id="UP000637239">
    <property type="component" value="Chromosome 4"/>
</dbReference>
<reference evidence="1" key="2">
    <citation type="submission" date="2021-02" db="EMBL/GenBank/DDBJ databases">
        <title>Aspergillus chevalieri M1 genome sequence.</title>
        <authorList>
            <person name="Kadooka C."/>
            <person name="Mori K."/>
            <person name="Futagami T."/>
        </authorList>
    </citation>
    <scope>NUCLEOTIDE SEQUENCE</scope>
    <source>
        <strain evidence="1">M1</strain>
    </source>
</reference>
<keyword evidence="2" id="KW-1185">Reference proteome</keyword>
<organism evidence="1 2">
    <name type="scientific">Aspergillus chevalieri</name>
    <name type="common">Eurotium chevalieri</name>
    <dbReference type="NCBI Taxonomy" id="182096"/>
    <lineage>
        <taxon>Eukaryota</taxon>
        <taxon>Fungi</taxon>
        <taxon>Dikarya</taxon>
        <taxon>Ascomycota</taxon>
        <taxon>Pezizomycotina</taxon>
        <taxon>Eurotiomycetes</taxon>
        <taxon>Eurotiomycetidae</taxon>
        <taxon>Eurotiales</taxon>
        <taxon>Aspergillaceae</taxon>
        <taxon>Aspergillus</taxon>
        <taxon>Aspergillus subgen. Aspergillus</taxon>
    </lineage>
</organism>
<proteinExistence type="predicted"/>